<sequence>MQSEGCLRWSDHQKLHATKASQMNTIIHPKESLRAEKHRQKANISYIVESEDYYVGICITTILEFQNFMPLRNHLFLVFFGVETALALLQLQIIRT</sequence>
<organism evidence="2">
    <name type="scientific">Arundo donax</name>
    <name type="common">Giant reed</name>
    <name type="synonym">Donax arundinaceus</name>
    <dbReference type="NCBI Taxonomy" id="35708"/>
    <lineage>
        <taxon>Eukaryota</taxon>
        <taxon>Viridiplantae</taxon>
        <taxon>Streptophyta</taxon>
        <taxon>Embryophyta</taxon>
        <taxon>Tracheophyta</taxon>
        <taxon>Spermatophyta</taxon>
        <taxon>Magnoliopsida</taxon>
        <taxon>Liliopsida</taxon>
        <taxon>Poales</taxon>
        <taxon>Poaceae</taxon>
        <taxon>PACMAD clade</taxon>
        <taxon>Arundinoideae</taxon>
        <taxon>Arundineae</taxon>
        <taxon>Arundo</taxon>
    </lineage>
</organism>
<keyword evidence="1" id="KW-0812">Transmembrane</keyword>
<keyword evidence="1" id="KW-1133">Transmembrane helix</keyword>
<dbReference type="EMBL" id="GBRH01265806">
    <property type="protein sequence ID" value="JAD32089.1"/>
    <property type="molecule type" value="Transcribed_RNA"/>
</dbReference>
<accession>A0A0A8YY97</accession>
<keyword evidence="1" id="KW-0472">Membrane</keyword>
<evidence type="ECO:0000313" key="2">
    <source>
        <dbReference type="EMBL" id="JAD32089.1"/>
    </source>
</evidence>
<proteinExistence type="predicted"/>
<reference evidence="2" key="2">
    <citation type="journal article" date="2015" name="Data Brief">
        <title>Shoot transcriptome of the giant reed, Arundo donax.</title>
        <authorList>
            <person name="Barrero R.A."/>
            <person name="Guerrero F.D."/>
            <person name="Moolhuijzen P."/>
            <person name="Goolsby J.A."/>
            <person name="Tidwell J."/>
            <person name="Bellgard S.E."/>
            <person name="Bellgard M.I."/>
        </authorList>
    </citation>
    <scope>NUCLEOTIDE SEQUENCE</scope>
    <source>
        <tissue evidence="2">Shoot tissue taken approximately 20 cm above the soil surface</tissue>
    </source>
</reference>
<reference evidence="2" key="1">
    <citation type="submission" date="2014-09" db="EMBL/GenBank/DDBJ databases">
        <authorList>
            <person name="Magalhaes I.L.F."/>
            <person name="Oliveira U."/>
            <person name="Santos F.R."/>
            <person name="Vidigal T.H.D.A."/>
            <person name="Brescovit A.D."/>
            <person name="Santos A.J."/>
        </authorList>
    </citation>
    <scope>NUCLEOTIDE SEQUENCE</scope>
    <source>
        <tissue evidence="2">Shoot tissue taken approximately 20 cm above the soil surface</tissue>
    </source>
</reference>
<protein>
    <submittedName>
        <fullName evidence="2">Uncharacterized protein</fullName>
    </submittedName>
</protein>
<dbReference type="AlphaFoldDB" id="A0A0A8YY97"/>
<evidence type="ECO:0000256" key="1">
    <source>
        <dbReference type="SAM" id="Phobius"/>
    </source>
</evidence>
<feature type="transmembrane region" description="Helical" evidence="1">
    <location>
        <begin position="75"/>
        <end position="94"/>
    </location>
</feature>
<name>A0A0A8YY97_ARUDO</name>